<reference evidence="2 3" key="1">
    <citation type="journal article" date="2021" name="Elife">
        <title>Chloroplast acquisition without the gene transfer in kleptoplastic sea slugs, Plakobranchus ocellatus.</title>
        <authorList>
            <person name="Maeda T."/>
            <person name="Takahashi S."/>
            <person name="Yoshida T."/>
            <person name="Shimamura S."/>
            <person name="Takaki Y."/>
            <person name="Nagai Y."/>
            <person name="Toyoda A."/>
            <person name="Suzuki Y."/>
            <person name="Arimoto A."/>
            <person name="Ishii H."/>
            <person name="Satoh N."/>
            <person name="Nishiyama T."/>
            <person name="Hasebe M."/>
            <person name="Maruyama T."/>
            <person name="Minagawa J."/>
            <person name="Obokata J."/>
            <person name="Shigenobu S."/>
        </authorList>
    </citation>
    <scope>NUCLEOTIDE SEQUENCE [LARGE SCALE GENOMIC DNA]</scope>
</reference>
<keyword evidence="3" id="KW-1185">Reference proteome</keyword>
<dbReference type="EMBL" id="BLXT01005252">
    <property type="protein sequence ID" value="GFO21299.1"/>
    <property type="molecule type" value="Genomic_DNA"/>
</dbReference>
<organism evidence="2 3">
    <name type="scientific">Plakobranchus ocellatus</name>
    <dbReference type="NCBI Taxonomy" id="259542"/>
    <lineage>
        <taxon>Eukaryota</taxon>
        <taxon>Metazoa</taxon>
        <taxon>Spiralia</taxon>
        <taxon>Lophotrochozoa</taxon>
        <taxon>Mollusca</taxon>
        <taxon>Gastropoda</taxon>
        <taxon>Heterobranchia</taxon>
        <taxon>Euthyneura</taxon>
        <taxon>Panpulmonata</taxon>
        <taxon>Sacoglossa</taxon>
        <taxon>Placobranchoidea</taxon>
        <taxon>Plakobranchidae</taxon>
        <taxon>Plakobranchus</taxon>
    </lineage>
</organism>
<accession>A0AAV4BSE0</accession>
<name>A0AAV4BSE0_9GAST</name>
<dbReference type="AlphaFoldDB" id="A0AAV4BSE0"/>
<protein>
    <submittedName>
        <fullName evidence="2">Uncharacterized protein</fullName>
    </submittedName>
</protein>
<feature type="compositionally biased region" description="Acidic residues" evidence="1">
    <location>
        <begin position="87"/>
        <end position="99"/>
    </location>
</feature>
<evidence type="ECO:0000313" key="3">
    <source>
        <dbReference type="Proteomes" id="UP000735302"/>
    </source>
</evidence>
<proteinExistence type="predicted"/>
<evidence type="ECO:0000313" key="2">
    <source>
        <dbReference type="EMBL" id="GFO21299.1"/>
    </source>
</evidence>
<comment type="caution">
    <text evidence="2">The sequence shown here is derived from an EMBL/GenBank/DDBJ whole genome shotgun (WGS) entry which is preliminary data.</text>
</comment>
<feature type="compositionally biased region" description="Gly residues" evidence="1">
    <location>
        <begin position="100"/>
        <end position="111"/>
    </location>
</feature>
<feature type="compositionally biased region" description="Acidic residues" evidence="1">
    <location>
        <begin position="114"/>
        <end position="123"/>
    </location>
</feature>
<gene>
    <name evidence="2" type="ORF">PoB_004780400</name>
</gene>
<dbReference type="Proteomes" id="UP000735302">
    <property type="component" value="Unassembled WGS sequence"/>
</dbReference>
<evidence type="ECO:0000256" key="1">
    <source>
        <dbReference type="SAM" id="MobiDB-lite"/>
    </source>
</evidence>
<feature type="region of interest" description="Disordered" evidence="1">
    <location>
        <begin position="76"/>
        <end position="126"/>
    </location>
</feature>
<sequence length="144" mass="15170">MKIAKSTTQAPIQLRSRSTSFIPGIIPSTSQRSSKDRQFLLHAATDECKICNHTSCDELTSIMTLRYSGRTNSSLLPVLSRHAAGGGDDDEDDDDDNDDGGGSGGGSGSGNEDGNNDDVEDDSGGGFCRGVVIMVVVVRMKASR</sequence>